<evidence type="ECO:0000313" key="12">
    <source>
        <dbReference type="Proteomes" id="UP000574390"/>
    </source>
</evidence>
<evidence type="ECO:0000256" key="2">
    <source>
        <dbReference type="ARBA" id="ARBA00008100"/>
    </source>
</evidence>
<comment type="catalytic activity">
    <reaction evidence="10">
        <text>L-cysteine + L-glutamate + ATP = gamma-L-glutamyl-L-cysteine + ADP + phosphate + H(+)</text>
        <dbReference type="Rhea" id="RHEA:13285"/>
        <dbReference type="ChEBI" id="CHEBI:15378"/>
        <dbReference type="ChEBI" id="CHEBI:29985"/>
        <dbReference type="ChEBI" id="CHEBI:30616"/>
        <dbReference type="ChEBI" id="CHEBI:35235"/>
        <dbReference type="ChEBI" id="CHEBI:43474"/>
        <dbReference type="ChEBI" id="CHEBI:58173"/>
        <dbReference type="ChEBI" id="CHEBI:456216"/>
        <dbReference type="EC" id="6.3.2.2"/>
    </reaction>
</comment>
<comment type="caution">
    <text evidence="11">The sequence shown here is derived from an EMBL/GenBank/DDBJ whole genome shotgun (WGS) entry which is preliminary data.</text>
</comment>
<accession>A0A7J6QPL4</accession>
<comment type="similarity">
    <text evidence="2 10">Belongs to the glutamate--cysteine ligase type 3 family.</text>
</comment>
<keyword evidence="4 10" id="KW-0436">Ligase</keyword>
<keyword evidence="5 10" id="KW-0317">Glutathione biosynthesis</keyword>
<evidence type="ECO:0000256" key="5">
    <source>
        <dbReference type="ARBA" id="ARBA00022684"/>
    </source>
</evidence>
<gene>
    <name evidence="11" type="ORF">FOZ62_032385</name>
</gene>
<keyword evidence="6 10" id="KW-0547">Nucleotide-binding</keyword>
<evidence type="ECO:0000256" key="8">
    <source>
        <dbReference type="ARBA" id="ARBA00030585"/>
    </source>
</evidence>
<dbReference type="EC" id="6.3.2.2" evidence="3 10"/>
<evidence type="ECO:0000256" key="4">
    <source>
        <dbReference type="ARBA" id="ARBA00022598"/>
    </source>
</evidence>
<dbReference type="InterPro" id="IPR004308">
    <property type="entry name" value="GCS"/>
</dbReference>
<dbReference type="Pfam" id="PF03074">
    <property type="entry name" value="GCS"/>
    <property type="match status" value="1"/>
</dbReference>
<name>A0A7J6QPL4_PEROL</name>
<evidence type="ECO:0000256" key="10">
    <source>
        <dbReference type="RuleBase" id="RU367135"/>
    </source>
</evidence>
<proteinExistence type="inferred from homology"/>
<dbReference type="GO" id="GO:0005524">
    <property type="term" value="F:ATP binding"/>
    <property type="evidence" value="ECO:0007669"/>
    <property type="project" value="UniProtKB-UniRule"/>
</dbReference>
<evidence type="ECO:0000256" key="7">
    <source>
        <dbReference type="ARBA" id="ARBA00022840"/>
    </source>
</evidence>
<dbReference type="Proteomes" id="UP000574390">
    <property type="component" value="Unassembled WGS sequence"/>
</dbReference>
<keyword evidence="7 10" id="KW-0067">ATP-binding</keyword>
<dbReference type="EMBL" id="JABANM010027916">
    <property type="protein sequence ID" value="KAF4710539.1"/>
    <property type="molecule type" value="Genomic_DNA"/>
</dbReference>
<dbReference type="GO" id="GO:0006750">
    <property type="term" value="P:glutathione biosynthetic process"/>
    <property type="evidence" value="ECO:0007669"/>
    <property type="project" value="UniProtKB-UniRule"/>
</dbReference>
<dbReference type="SUPFAM" id="SSF55931">
    <property type="entry name" value="Glutamine synthetase/guanido kinase"/>
    <property type="match status" value="1"/>
</dbReference>
<dbReference type="PANTHER" id="PTHR11164">
    <property type="entry name" value="GLUTAMATE CYSTEINE LIGASE"/>
    <property type="match status" value="1"/>
</dbReference>
<reference evidence="11 12" key="1">
    <citation type="submission" date="2020-04" db="EMBL/GenBank/DDBJ databases">
        <title>Perkinsus olseni comparative genomics.</title>
        <authorList>
            <person name="Bogema D.R."/>
        </authorList>
    </citation>
    <scope>NUCLEOTIDE SEQUENCE [LARGE SCALE GENOMIC DNA]</scope>
    <source>
        <strain evidence="11">ATCC PRA-205</strain>
    </source>
</reference>
<organism evidence="11 12">
    <name type="scientific">Perkinsus olseni</name>
    <name type="common">Perkinsus atlanticus</name>
    <dbReference type="NCBI Taxonomy" id="32597"/>
    <lineage>
        <taxon>Eukaryota</taxon>
        <taxon>Sar</taxon>
        <taxon>Alveolata</taxon>
        <taxon>Perkinsozoa</taxon>
        <taxon>Perkinsea</taxon>
        <taxon>Perkinsida</taxon>
        <taxon>Perkinsidae</taxon>
        <taxon>Perkinsus</taxon>
    </lineage>
</organism>
<dbReference type="InterPro" id="IPR014746">
    <property type="entry name" value="Gln_synth/guanido_kin_cat_dom"/>
</dbReference>
<evidence type="ECO:0000313" key="11">
    <source>
        <dbReference type="EMBL" id="KAF4710539.1"/>
    </source>
</evidence>
<dbReference type="UniPathway" id="UPA00142">
    <property type="reaction ID" value="UER00209"/>
</dbReference>
<dbReference type="Gene3D" id="3.30.590.50">
    <property type="match status" value="2"/>
</dbReference>
<sequence length="814" mass="91433">MDDSPAVPDYSVEVESQPKICQPELLWAVVKGFVAAPRYYDRDIFREYTVKKRRSVVDWFTPSVVRACPSLPVKSAEFAVEDSEEDMVLSLSSEDGCKWKYSIKVIEESCAIHLEVVMFSSSEEEDSTVDPGPLQKHVDTLSFIAVKVSFLSTAAFGGEDILAVSYSKDFAQICAIAKAFEMMDPSLKKCPGYRVDPDAHGTAEVAFESPSVEDSSPAEGVESIKTDAIEQLINDWKRAKDWKKPVEELHWGDEMEYMLTSMPSDGVAPPKPYYYANKVLDKLHEVDSDTWKPEYASYMIEGVKVPPLLLTENDIAKQVLSSLIKRRRTAEAALPEDVHVMSIPAFPTLGAEYTHRGDHLKGPTAESILVPDEVITPHVRFETLTKSVRARKGAKVAIAPPLYKDINTVSNGGVDFDSAKTPWQLKKTGLDQSRDPLKDRVYLDATVFGFGQCCLQCTFEAPSLPAARLLHDQMCVLAPLFLALSAAAPFQRGMVTDVDARYELLSQCVDDRTAEEADPKNPEFKQQGRMPETIHRYISTSAPESMSDLVVEHREDQKQRLMDAGMDEVFADYFAYIFYRDPMIIFKERIHLDNDHSIEHFEGMHSTHWTIVRIKPPPAMQDDIHWRVELRTPDVQMTDYENAAIVTVATLLARAIVRRAEGPDGSAGGQVSGLIPISKLRENMLRSQQRDALRRGKFWWNHAGSIMEKSMVDIWCSPGGLLDVCRSELQKGMGDAAETSLDAEFINFIGARIRGKVVTGAQWLRERLRRSPNYHRDSVITPAAAREIMDLVIQLGEAESYSDLKRIAPEMFDF</sequence>
<comment type="pathway">
    <text evidence="1 10">Sulfur metabolism; glutathione biosynthesis; glutathione from L-cysteine and L-glutamate: step 1/2.</text>
</comment>
<dbReference type="AlphaFoldDB" id="A0A7J6QPL4"/>
<evidence type="ECO:0000256" key="6">
    <source>
        <dbReference type="ARBA" id="ARBA00022741"/>
    </source>
</evidence>
<dbReference type="GO" id="GO:0004357">
    <property type="term" value="F:glutamate-cysteine ligase activity"/>
    <property type="evidence" value="ECO:0007669"/>
    <property type="project" value="UniProtKB-UniRule"/>
</dbReference>
<dbReference type="PANTHER" id="PTHR11164:SF0">
    <property type="entry name" value="GLUTAMATE--CYSTEINE LIGASE CATALYTIC SUBUNIT"/>
    <property type="match status" value="1"/>
</dbReference>
<evidence type="ECO:0000256" key="1">
    <source>
        <dbReference type="ARBA" id="ARBA00005006"/>
    </source>
</evidence>
<evidence type="ECO:0000256" key="3">
    <source>
        <dbReference type="ARBA" id="ARBA00012220"/>
    </source>
</evidence>
<protein>
    <recommendedName>
        <fullName evidence="3 10">Glutamate--cysteine ligase</fullName>
        <ecNumber evidence="3 10">6.3.2.2</ecNumber>
    </recommendedName>
    <alternativeName>
        <fullName evidence="9 10">Gamma-ECS</fullName>
    </alternativeName>
    <alternativeName>
        <fullName evidence="8 10">Gamma-glutamylcysteine synthetase</fullName>
    </alternativeName>
</protein>
<evidence type="ECO:0000256" key="9">
    <source>
        <dbReference type="ARBA" id="ARBA00032122"/>
    </source>
</evidence>